<dbReference type="InterPro" id="IPR036380">
    <property type="entry name" value="Isochorismatase-like_sf"/>
</dbReference>
<dbReference type="InterPro" id="IPR050272">
    <property type="entry name" value="Isochorismatase-like_hydrls"/>
</dbReference>
<dbReference type="Pfam" id="PF00857">
    <property type="entry name" value="Isochorismatase"/>
    <property type="match status" value="1"/>
</dbReference>
<evidence type="ECO:0000256" key="2">
    <source>
        <dbReference type="ARBA" id="ARBA00022801"/>
    </source>
</evidence>
<evidence type="ECO:0000256" key="1">
    <source>
        <dbReference type="ARBA" id="ARBA00006336"/>
    </source>
</evidence>
<comment type="similarity">
    <text evidence="1">Belongs to the isochorismatase family.</text>
</comment>
<dbReference type="PANTHER" id="PTHR43540">
    <property type="entry name" value="PEROXYUREIDOACRYLATE/UREIDOACRYLATE AMIDOHYDROLASE-RELATED"/>
    <property type="match status" value="1"/>
</dbReference>
<evidence type="ECO:0000313" key="5">
    <source>
        <dbReference type="Proteomes" id="UP000199300"/>
    </source>
</evidence>
<keyword evidence="2" id="KW-0378">Hydrolase</keyword>
<protein>
    <submittedName>
        <fullName evidence="4">Nicotinamidase-related amidase</fullName>
    </submittedName>
</protein>
<keyword evidence="5" id="KW-1185">Reference proteome</keyword>
<dbReference type="STRING" id="872970.SAMN04488134_102277"/>
<dbReference type="EMBL" id="FODJ01000002">
    <property type="protein sequence ID" value="SEN91772.1"/>
    <property type="molecule type" value="Genomic_DNA"/>
</dbReference>
<organism evidence="4 5">
    <name type="scientific">Amphibacillus marinus</name>
    <dbReference type="NCBI Taxonomy" id="872970"/>
    <lineage>
        <taxon>Bacteria</taxon>
        <taxon>Bacillati</taxon>
        <taxon>Bacillota</taxon>
        <taxon>Bacilli</taxon>
        <taxon>Bacillales</taxon>
        <taxon>Bacillaceae</taxon>
        <taxon>Amphibacillus</taxon>
    </lineage>
</organism>
<reference evidence="4 5" key="1">
    <citation type="submission" date="2016-10" db="EMBL/GenBank/DDBJ databases">
        <authorList>
            <person name="de Groot N.N."/>
        </authorList>
    </citation>
    <scope>NUCLEOTIDE SEQUENCE [LARGE SCALE GENOMIC DNA]</scope>
    <source>
        <strain evidence="4 5">CGMCC 1.10434</strain>
    </source>
</reference>
<name>A0A1H8KFP9_9BACI</name>
<feature type="domain" description="Isochorismatase-like" evidence="3">
    <location>
        <begin position="33"/>
        <end position="205"/>
    </location>
</feature>
<dbReference type="Gene3D" id="3.40.50.850">
    <property type="entry name" value="Isochorismatase-like"/>
    <property type="match status" value="1"/>
</dbReference>
<dbReference type="AlphaFoldDB" id="A0A1H8KFP9"/>
<dbReference type="SUPFAM" id="SSF52499">
    <property type="entry name" value="Isochorismatase-like hydrolases"/>
    <property type="match status" value="1"/>
</dbReference>
<proteinExistence type="inferred from homology"/>
<dbReference type="GO" id="GO:0016787">
    <property type="term" value="F:hydrolase activity"/>
    <property type="evidence" value="ECO:0007669"/>
    <property type="project" value="UniProtKB-KW"/>
</dbReference>
<dbReference type="CDD" id="cd01014">
    <property type="entry name" value="nicotinamidase_related"/>
    <property type="match status" value="1"/>
</dbReference>
<dbReference type="InterPro" id="IPR000868">
    <property type="entry name" value="Isochorismatase-like_dom"/>
</dbReference>
<gene>
    <name evidence="4" type="ORF">SAMN04488134_102277</name>
</gene>
<dbReference type="PANTHER" id="PTHR43540:SF1">
    <property type="entry name" value="ISOCHORISMATASE HYDROLASE"/>
    <property type="match status" value="1"/>
</dbReference>
<sequence length="210" mass="23606">MKSWTIISFLLIGTIVIVEKAKEAVLMKEQNKALIIIDVQKAFNDPSWGERNNPEAEANIKRLLKVWRVKGWEVIHIQHKSDSEHSRFYKHGAGFAFKEMVQPINGEKVIEKKVNSAFIGTDLKAYLDKRMIKTVIIVGLTTPHCVSTTTRMSGNFGYDTYLLSDATAAFALKDHTSNDVDAEAVHHVSLTTLHNEFATVLTTKQLLALL</sequence>
<accession>A0A1H8KFP9</accession>
<evidence type="ECO:0000313" key="4">
    <source>
        <dbReference type="EMBL" id="SEN91772.1"/>
    </source>
</evidence>
<evidence type="ECO:0000259" key="3">
    <source>
        <dbReference type="Pfam" id="PF00857"/>
    </source>
</evidence>
<dbReference type="Proteomes" id="UP000199300">
    <property type="component" value="Unassembled WGS sequence"/>
</dbReference>